<sequence length="188" mass="20582">MCACCGLPAPTGGAPWQGDAARRVCEICDLLQTPTRPTIDREAVLIWMPELSQPQVLALAGHAHSVLLEPMFTKPREALGAFWEHLVDALLSDRPLPILPESGLPAVQVLRVLHARAAEAFRRLQSTSPLQIVTAMMMADVSRGDVAKNLQDVLAGLRLLPVGRFYRGADDVYADLLRARHALHARRS</sequence>
<accession>A0A1D8UXR0</accession>
<geneLocation type="plasmid" evidence="2">
    <name>pkb14400_1</name>
</geneLocation>
<organism evidence="1 2">
    <name type="scientific">Kozakia baliensis</name>
    <dbReference type="NCBI Taxonomy" id="153496"/>
    <lineage>
        <taxon>Bacteria</taxon>
        <taxon>Pseudomonadati</taxon>
        <taxon>Pseudomonadota</taxon>
        <taxon>Alphaproteobacteria</taxon>
        <taxon>Acetobacterales</taxon>
        <taxon>Acetobacteraceae</taxon>
        <taxon>Kozakia</taxon>
    </lineage>
</organism>
<proteinExistence type="predicted"/>
<reference evidence="1 2" key="1">
    <citation type="journal article" date="2016" name="Microb. Cell Fact.">
        <title>Dissection of exopolysaccharide biosynthesis in Kozakia baliensis.</title>
        <authorList>
            <person name="Brandt J.U."/>
            <person name="Jakob F."/>
            <person name="Behr J."/>
            <person name="Geissler A.J."/>
            <person name="Vogel R.F."/>
        </authorList>
    </citation>
    <scope>NUCLEOTIDE SEQUENCE [LARGE SCALE GENOMIC DNA]</scope>
    <source>
        <strain evidence="1 2">DSM 14400</strain>
        <plasmid evidence="2">Plasmid pkb14400_1</plasmid>
    </source>
</reference>
<dbReference type="EMBL" id="CP014675">
    <property type="protein sequence ID" value="AOX18420.1"/>
    <property type="molecule type" value="Genomic_DNA"/>
</dbReference>
<dbReference type="Proteomes" id="UP000179145">
    <property type="component" value="Plasmid pKB14400_1"/>
</dbReference>
<dbReference type="AlphaFoldDB" id="A0A1D8UXR0"/>
<protein>
    <submittedName>
        <fullName evidence="1">Uncharacterized protein</fullName>
    </submittedName>
</protein>
<evidence type="ECO:0000313" key="1">
    <source>
        <dbReference type="EMBL" id="AOX18420.1"/>
    </source>
</evidence>
<keyword evidence="2" id="KW-1185">Reference proteome</keyword>
<dbReference type="KEGG" id="kba:A0U89_13965"/>
<evidence type="ECO:0000313" key="2">
    <source>
        <dbReference type="Proteomes" id="UP000179145"/>
    </source>
</evidence>
<gene>
    <name evidence="1" type="ORF">A0U89_13965</name>
</gene>
<name>A0A1D8UXR0_9PROT</name>
<keyword evidence="1" id="KW-0614">Plasmid</keyword>